<evidence type="ECO:0000259" key="2">
    <source>
        <dbReference type="Pfam" id="PF13482"/>
    </source>
</evidence>
<reference evidence="3" key="2">
    <citation type="submission" date="2021-04" db="EMBL/GenBank/DDBJ databases">
        <authorList>
            <person name="Gilroy R."/>
        </authorList>
    </citation>
    <scope>NUCLEOTIDE SEQUENCE</scope>
    <source>
        <strain evidence="3">ChiSxjej3B15-24422</strain>
    </source>
</reference>
<comment type="caution">
    <text evidence="3">The sequence shown here is derived from an EMBL/GenBank/DDBJ whole genome shotgun (WGS) entry which is preliminary data.</text>
</comment>
<dbReference type="GO" id="GO:0003676">
    <property type="term" value="F:nucleic acid binding"/>
    <property type="evidence" value="ECO:0007669"/>
    <property type="project" value="InterPro"/>
</dbReference>
<evidence type="ECO:0000256" key="1">
    <source>
        <dbReference type="SAM" id="MobiDB-lite"/>
    </source>
</evidence>
<dbReference type="InterPro" id="IPR036397">
    <property type="entry name" value="RNaseH_sf"/>
</dbReference>
<dbReference type="InterPro" id="IPR038720">
    <property type="entry name" value="YprB_RNase_H-like_dom"/>
</dbReference>
<dbReference type="AlphaFoldDB" id="A0A9D1YNE2"/>
<feature type="compositionally biased region" description="Low complexity" evidence="1">
    <location>
        <begin position="357"/>
        <end position="380"/>
    </location>
</feature>
<dbReference type="Gene3D" id="3.30.420.10">
    <property type="entry name" value="Ribonuclease H-like superfamily/Ribonuclease H"/>
    <property type="match status" value="1"/>
</dbReference>
<dbReference type="Proteomes" id="UP000824007">
    <property type="component" value="Unassembled WGS sequence"/>
</dbReference>
<dbReference type="PANTHER" id="PTHR38462:SF1">
    <property type="entry name" value="YPRB RIBONUCLEASE H-LIKE DOMAIN-CONTAINING PROTEIN"/>
    <property type="match status" value="1"/>
</dbReference>
<protein>
    <submittedName>
        <fullName evidence="3">Ribonuclease H-like domain-containing protein</fullName>
    </submittedName>
</protein>
<dbReference type="PANTHER" id="PTHR38462">
    <property type="entry name" value="EXONUCLEASE-LIKE PROTEIN"/>
    <property type="match status" value="1"/>
</dbReference>
<evidence type="ECO:0000313" key="3">
    <source>
        <dbReference type="EMBL" id="HIY59286.1"/>
    </source>
</evidence>
<proteinExistence type="predicted"/>
<dbReference type="InterPro" id="IPR012337">
    <property type="entry name" value="RNaseH-like_sf"/>
</dbReference>
<feature type="domain" description="YprB ribonuclease H-like" evidence="2">
    <location>
        <begin position="27"/>
        <end position="193"/>
    </location>
</feature>
<dbReference type="Pfam" id="PF13482">
    <property type="entry name" value="RNase_H_2"/>
    <property type="match status" value="1"/>
</dbReference>
<name>A0A9D1YNE2_9FIRM</name>
<dbReference type="SUPFAM" id="SSF53098">
    <property type="entry name" value="Ribonuclease H-like"/>
    <property type="match status" value="1"/>
</dbReference>
<feature type="compositionally biased region" description="Gly residues" evidence="1">
    <location>
        <begin position="391"/>
        <end position="400"/>
    </location>
</feature>
<reference evidence="3" key="1">
    <citation type="journal article" date="2021" name="PeerJ">
        <title>Extensive microbial diversity within the chicken gut microbiome revealed by metagenomics and culture.</title>
        <authorList>
            <person name="Gilroy R."/>
            <person name="Ravi A."/>
            <person name="Getino M."/>
            <person name="Pursley I."/>
            <person name="Horton D.L."/>
            <person name="Alikhan N.F."/>
            <person name="Baker D."/>
            <person name="Gharbi K."/>
            <person name="Hall N."/>
            <person name="Watson M."/>
            <person name="Adriaenssens E.M."/>
            <person name="Foster-Nyarko E."/>
            <person name="Jarju S."/>
            <person name="Secka A."/>
            <person name="Antonio M."/>
            <person name="Oren A."/>
            <person name="Chaudhuri R.R."/>
            <person name="La Ragione R."/>
            <person name="Hildebrand F."/>
            <person name="Pallen M.J."/>
        </authorList>
    </citation>
    <scope>NUCLEOTIDE SEQUENCE</scope>
    <source>
        <strain evidence="3">ChiSxjej3B15-24422</strain>
    </source>
</reference>
<gene>
    <name evidence="3" type="ORF">H9831_01180</name>
</gene>
<sequence>MKTRTEPISQSLASLAEACTGGLSDAVFFDIETTGLSPKSAVLYLIGAAFEEEGRFVLCQYLAEDLSEEEALLSAFSERISGKKRLFHFNGTTFDVPFFQARCRKYGLPCALPEMEQTDLYRQISPFKNALKLSSCRLKTLEEFLGSHRTDPFTGGQLIALYQEYRISRDEQLLAAMLLHNADDIRGMLSVLSMLAYPALAGAEAEPDRAELASCTDYAGNPGKELLLPVRLPLSLPRPLALHADGVFFSGKERSGLLKAPVFCGELKHFYPDYKNYSYLPEEDCAIHRSVAVYVDKAHRLPATPETCYTRRTGEFLPLFLPCGTKESAPEEALFAPLFFRQAPGRRGKAAPDAARHASAGRSSSAGRSASAGRPAGSRGVQTPAFPSSGKGSGKNGGGKPSSFREGYFEANGAFLKNGTLLSAYAAHLLTHLLKS</sequence>
<organism evidence="3 4">
    <name type="scientific">Candidatus Eisenbergiella pullistercoris</name>
    <dbReference type="NCBI Taxonomy" id="2838555"/>
    <lineage>
        <taxon>Bacteria</taxon>
        <taxon>Bacillati</taxon>
        <taxon>Bacillota</taxon>
        <taxon>Clostridia</taxon>
        <taxon>Lachnospirales</taxon>
        <taxon>Lachnospiraceae</taxon>
        <taxon>Eisenbergiella</taxon>
    </lineage>
</organism>
<feature type="region of interest" description="Disordered" evidence="1">
    <location>
        <begin position="346"/>
        <end position="401"/>
    </location>
</feature>
<accession>A0A9D1YNE2</accession>
<dbReference type="EMBL" id="DXDD01000011">
    <property type="protein sequence ID" value="HIY59286.1"/>
    <property type="molecule type" value="Genomic_DNA"/>
</dbReference>
<evidence type="ECO:0000313" key="4">
    <source>
        <dbReference type="Proteomes" id="UP000824007"/>
    </source>
</evidence>